<evidence type="ECO:0000313" key="12">
    <source>
        <dbReference type="EMBL" id="UZJ25747.1"/>
    </source>
</evidence>
<keyword evidence="13" id="KW-1185">Reference proteome</keyword>
<sequence>MRHFDLVVIGSGSGNTILDGRFDDLDVAILEQGTFGGTCINVGCIPTKMYVYAADQTLAVRDAHRFGVDAHVDGVRWRDIVDRVFGRIDPISVGGATYRAEGTPNTTVFTGHARFVGPRTIETGTGETITADRIVIAAGSRPVIPAEVRDSGVRFHTNDDVMRLPELPEHLVIIGAGYIASEFAHVFAALGSRVTVIARSATMLRAQDDDVSTRFTRLAQEKWDVRLERTVAAVRGTGGAVEVELDDGSVVHGDALLVAAGRAPNGDELEVATGGIGLHPDGRIRVDAQQRVLTDDGSVLDGVFALGDISSEHQLKHVANHEARVVQHNLLHPDALRASDHRFVPAAVFTDPQIATVGLTERAAREQGLDITVKVQEYADVAYGWAMEDREGFCKVIAEKGTGRLLGVHVMGAQASSIIQPAIQALSFGLSATDMATGQYWIHPGLPEVLENALLGLEV</sequence>
<comment type="similarity">
    <text evidence="2 9">Belongs to the class-I pyridine nucleotide-disulfide oxidoreductase family.</text>
</comment>
<dbReference type="SUPFAM" id="SSF51905">
    <property type="entry name" value="FAD/NAD(P)-binding domain"/>
    <property type="match status" value="1"/>
</dbReference>
<evidence type="ECO:0000256" key="8">
    <source>
        <dbReference type="ARBA" id="ARBA00023284"/>
    </source>
</evidence>
<keyword evidence="7" id="KW-1015">Disulfide bond</keyword>
<evidence type="ECO:0000256" key="7">
    <source>
        <dbReference type="ARBA" id="ARBA00023157"/>
    </source>
</evidence>
<evidence type="ECO:0000256" key="2">
    <source>
        <dbReference type="ARBA" id="ARBA00007532"/>
    </source>
</evidence>
<dbReference type="EC" id="1.8.1.15" evidence="12"/>
<dbReference type="SUPFAM" id="SSF55424">
    <property type="entry name" value="FAD/NAD-linked reductases, dimerisation (C-terminal) domain"/>
    <property type="match status" value="1"/>
</dbReference>
<feature type="domain" description="Pyridine nucleotide-disulphide oxidoreductase dimerisation" evidence="10">
    <location>
        <begin position="344"/>
        <end position="453"/>
    </location>
</feature>
<dbReference type="PROSITE" id="PS00076">
    <property type="entry name" value="PYRIDINE_REDOX_1"/>
    <property type="match status" value="1"/>
</dbReference>
<organism evidence="12 13">
    <name type="scientific">Rhodococcus antarcticus</name>
    <dbReference type="NCBI Taxonomy" id="2987751"/>
    <lineage>
        <taxon>Bacteria</taxon>
        <taxon>Bacillati</taxon>
        <taxon>Actinomycetota</taxon>
        <taxon>Actinomycetes</taxon>
        <taxon>Mycobacteriales</taxon>
        <taxon>Nocardiaceae</taxon>
        <taxon>Rhodococcus</taxon>
    </lineage>
</organism>
<dbReference type="RefSeq" id="WP_265383851.1">
    <property type="nucleotide sequence ID" value="NZ_CP110615.1"/>
</dbReference>
<accession>A0ABY6P277</accession>
<dbReference type="EMBL" id="CP110615">
    <property type="protein sequence ID" value="UZJ25747.1"/>
    <property type="molecule type" value="Genomic_DNA"/>
</dbReference>
<evidence type="ECO:0000256" key="3">
    <source>
        <dbReference type="ARBA" id="ARBA00022630"/>
    </source>
</evidence>
<evidence type="ECO:0000256" key="9">
    <source>
        <dbReference type="RuleBase" id="RU003691"/>
    </source>
</evidence>
<dbReference type="InterPro" id="IPR036188">
    <property type="entry name" value="FAD/NAD-bd_sf"/>
</dbReference>
<evidence type="ECO:0000256" key="6">
    <source>
        <dbReference type="ARBA" id="ARBA00023027"/>
    </source>
</evidence>
<dbReference type="InterPro" id="IPR004099">
    <property type="entry name" value="Pyr_nucl-diS_OxRdtase_dimer"/>
</dbReference>
<dbReference type="Pfam" id="PF02852">
    <property type="entry name" value="Pyr_redox_dim"/>
    <property type="match status" value="1"/>
</dbReference>
<dbReference type="Proteomes" id="UP001164965">
    <property type="component" value="Chromosome"/>
</dbReference>
<reference evidence="12" key="1">
    <citation type="submission" date="2022-10" db="EMBL/GenBank/DDBJ databases">
        <title>Rhodococcus sp.75.</title>
        <authorList>
            <person name="Sun M."/>
        </authorList>
    </citation>
    <scope>NUCLEOTIDE SEQUENCE</scope>
    <source>
        <strain evidence="12">75</strain>
    </source>
</reference>
<dbReference type="PANTHER" id="PTHR22912">
    <property type="entry name" value="DISULFIDE OXIDOREDUCTASE"/>
    <property type="match status" value="1"/>
</dbReference>
<evidence type="ECO:0000313" key="13">
    <source>
        <dbReference type="Proteomes" id="UP001164965"/>
    </source>
</evidence>
<dbReference type="PRINTS" id="PR00411">
    <property type="entry name" value="PNDRDTASEI"/>
</dbReference>
<dbReference type="GO" id="GO:0050627">
    <property type="term" value="F:mycothione reductase [NAD(P)H] activity"/>
    <property type="evidence" value="ECO:0007669"/>
    <property type="project" value="UniProtKB-EC"/>
</dbReference>
<dbReference type="InterPro" id="IPR017817">
    <property type="entry name" value="Mycothione_reductase"/>
</dbReference>
<dbReference type="InterPro" id="IPR016156">
    <property type="entry name" value="FAD/NAD-linked_Rdtase_dimer_sf"/>
</dbReference>
<keyword evidence="5 9" id="KW-0560">Oxidoreductase</keyword>
<feature type="domain" description="FAD/NAD(P)-binding" evidence="11">
    <location>
        <begin position="4"/>
        <end position="322"/>
    </location>
</feature>
<dbReference type="NCBIfam" id="TIGR03452">
    <property type="entry name" value="mycothione_red"/>
    <property type="match status" value="1"/>
</dbReference>
<evidence type="ECO:0000259" key="10">
    <source>
        <dbReference type="Pfam" id="PF02852"/>
    </source>
</evidence>
<name>A0ABY6P277_9NOCA</name>
<keyword evidence="4 9" id="KW-0274">FAD</keyword>
<dbReference type="PIRSF" id="PIRSF000350">
    <property type="entry name" value="Mercury_reductase_MerA"/>
    <property type="match status" value="1"/>
</dbReference>
<dbReference type="Gene3D" id="3.50.50.60">
    <property type="entry name" value="FAD/NAD(P)-binding domain"/>
    <property type="match status" value="2"/>
</dbReference>
<keyword evidence="6" id="KW-0520">NAD</keyword>
<dbReference type="InterPro" id="IPR001100">
    <property type="entry name" value="Pyr_nuc-diS_OxRdtase"/>
</dbReference>
<dbReference type="Pfam" id="PF07992">
    <property type="entry name" value="Pyr_redox_2"/>
    <property type="match status" value="1"/>
</dbReference>
<dbReference type="Gene3D" id="3.30.390.30">
    <property type="match status" value="1"/>
</dbReference>
<comment type="cofactor">
    <cofactor evidence="1">
        <name>FAD</name>
        <dbReference type="ChEBI" id="CHEBI:57692"/>
    </cofactor>
</comment>
<evidence type="ECO:0000256" key="5">
    <source>
        <dbReference type="ARBA" id="ARBA00023002"/>
    </source>
</evidence>
<dbReference type="PANTHER" id="PTHR22912:SF217">
    <property type="entry name" value="DIHYDROLIPOYL DEHYDROGENASE"/>
    <property type="match status" value="1"/>
</dbReference>
<dbReference type="NCBIfam" id="NF005884">
    <property type="entry name" value="PRK07846.1"/>
    <property type="match status" value="1"/>
</dbReference>
<protein>
    <submittedName>
        <fullName evidence="12">Mycothione reductase</fullName>
        <ecNumber evidence="12">1.8.1.15</ecNumber>
    </submittedName>
</protein>
<proteinExistence type="inferred from homology"/>
<evidence type="ECO:0000256" key="4">
    <source>
        <dbReference type="ARBA" id="ARBA00022827"/>
    </source>
</evidence>
<keyword evidence="8 9" id="KW-0676">Redox-active center</keyword>
<dbReference type="PRINTS" id="PR00368">
    <property type="entry name" value="FADPNR"/>
</dbReference>
<evidence type="ECO:0000256" key="1">
    <source>
        <dbReference type="ARBA" id="ARBA00001974"/>
    </source>
</evidence>
<dbReference type="InterPro" id="IPR023753">
    <property type="entry name" value="FAD/NAD-binding_dom"/>
</dbReference>
<dbReference type="InterPro" id="IPR050151">
    <property type="entry name" value="Class-I_Pyr_Nuc-Dis_Oxidored"/>
</dbReference>
<keyword evidence="3 9" id="KW-0285">Flavoprotein</keyword>
<evidence type="ECO:0000259" key="11">
    <source>
        <dbReference type="Pfam" id="PF07992"/>
    </source>
</evidence>
<gene>
    <name evidence="12" type="ORF">RHODO2019_04680</name>
</gene>
<dbReference type="InterPro" id="IPR012999">
    <property type="entry name" value="Pyr_OxRdtase_I_AS"/>
</dbReference>